<proteinExistence type="inferred from homology"/>
<dbReference type="Pfam" id="PF05690">
    <property type="entry name" value="ThiG"/>
    <property type="match status" value="1"/>
</dbReference>
<evidence type="ECO:0000313" key="11">
    <source>
        <dbReference type="Proteomes" id="UP000242850"/>
    </source>
</evidence>
<keyword evidence="5 8" id="KW-0784">Thiamine biosynthesis</keyword>
<feature type="active site" description="Schiff-base intermediate with DXP" evidence="8">
    <location>
        <position position="95"/>
    </location>
</feature>
<evidence type="ECO:0000256" key="3">
    <source>
        <dbReference type="ARBA" id="ARBA00011960"/>
    </source>
</evidence>
<keyword evidence="11" id="KW-1185">Reference proteome</keyword>
<accession>A0A1H5RR56</accession>
<dbReference type="GO" id="GO:1990107">
    <property type="term" value="F:thiazole synthase activity"/>
    <property type="evidence" value="ECO:0007669"/>
    <property type="project" value="UniProtKB-EC"/>
</dbReference>
<comment type="similarity">
    <text evidence="8">Belongs to the ThiG family.</text>
</comment>
<comment type="pathway">
    <text evidence="2 8">Cofactor biosynthesis; thiamine diphosphate biosynthesis.</text>
</comment>
<dbReference type="AlphaFoldDB" id="A0A1H5RR56"/>
<evidence type="ECO:0000256" key="1">
    <source>
        <dbReference type="ARBA" id="ARBA00002834"/>
    </source>
</evidence>
<dbReference type="GO" id="GO:0009229">
    <property type="term" value="P:thiamine diphosphate biosynthetic process"/>
    <property type="evidence" value="ECO:0007669"/>
    <property type="project" value="UniProtKB-UniRule"/>
</dbReference>
<organism evidence="10 11">
    <name type="scientific">Caloramator fervidus</name>
    <dbReference type="NCBI Taxonomy" id="29344"/>
    <lineage>
        <taxon>Bacteria</taxon>
        <taxon>Bacillati</taxon>
        <taxon>Bacillota</taxon>
        <taxon>Clostridia</taxon>
        <taxon>Eubacteriales</taxon>
        <taxon>Clostridiaceae</taxon>
        <taxon>Caloramator</taxon>
    </lineage>
</organism>
<comment type="subunit">
    <text evidence="8">Homotetramer. Forms heterodimers with either ThiH or ThiS.</text>
</comment>
<feature type="domain" description="Thiazole synthase ThiG" evidence="9">
    <location>
        <begin position="5"/>
        <end position="247"/>
    </location>
</feature>
<protein>
    <recommendedName>
        <fullName evidence="3 8">Thiazole synthase</fullName>
        <ecNumber evidence="3 8">2.8.1.10</ecNumber>
    </recommendedName>
</protein>
<dbReference type="InterPro" id="IPR013785">
    <property type="entry name" value="Aldolase_TIM"/>
</dbReference>
<feature type="binding site" evidence="8">
    <location>
        <position position="156"/>
    </location>
    <ligand>
        <name>1-deoxy-D-xylulose 5-phosphate</name>
        <dbReference type="ChEBI" id="CHEBI:57792"/>
    </ligand>
</feature>
<dbReference type="OrthoDB" id="9805935at2"/>
<comment type="subcellular location">
    <subcellularLocation>
        <location evidence="8">Cytoplasm</location>
    </subcellularLocation>
</comment>
<evidence type="ECO:0000256" key="5">
    <source>
        <dbReference type="ARBA" id="ARBA00022977"/>
    </source>
</evidence>
<comment type="function">
    <text evidence="1 8">Catalyzes the rearrangement of 1-deoxy-D-xylulose 5-phosphate (DXP) to produce the thiazole phosphate moiety of thiamine. Sulfur is provided by the thiocarboxylate moiety of the carrier protein ThiS. In vitro, sulfur can be provided by H(2)S.</text>
</comment>
<dbReference type="EC" id="2.8.1.10" evidence="3 8"/>
<dbReference type="InterPro" id="IPR008867">
    <property type="entry name" value="ThiG"/>
</dbReference>
<evidence type="ECO:0000313" key="10">
    <source>
        <dbReference type="EMBL" id="SEF40836.1"/>
    </source>
</evidence>
<dbReference type="UniPathway" id="UPA00060"/>
<dbReference type="CDD" id="cd04728">
    <property type="entry name" value="ThiG"/>
    <property type="match status" value="1"/>
</dbReference>
<dbReference type="InterPro" id="IPR033983">
    <property type="entry name" value="Thiazole_synthase_ThiG"/>
</dbReference>
<keyword evidence="4 8" id="KW-0808">Transferase</keyword>
<evidence type="ECO:0000256" key="6">
    <source>
        <dbReference type="ARBA" id="ARBA00023270"/>
    </source>
</evidence>
<dbReference type="Gene3D" id="3.20.20.70">
    <property type="entry name" value="Aldolase class I"/>
    <property type="match status" value="1"/>
</dbReference>
<dbReference type="PANTHER" id="PTHR34266">
    <property type="entry name" value="THIAZOLE SYNTHASE"/>
    <property type="match status" value="1"/>
</dbReference>
<dbReference type="PANTHER" id="PTHR34266:SF2">
    <property type="entry name" value="THIAZOLE SYNTHASE"/>
    <property type="match status" value="1"/>
</dbReference>
<feature type="binding site" evidence="8">
    <location>
        <begin position="204"/>
        <end position="205"/>
    </location>
    <ligand>
        <name>1-deoxy-D-xylulose 5-phosphate</name>
        <dbReference type="ChEBI" id="CHEBI:57792"/>
    </ligand>
</feature>
<dbReference type="GO" id="GO:0005737">
    <property type="term" value="C:cytoplasm"/>
    <property type="evidence" value="ECO:0007669"/>
    <property type="project" value="UniProtKB-SubCell"/>
</dbReference>
<evidence type="ECO:0000256" key="2">
    <source>
        <dbReference type="ARBA" id="ARBA00004948"/>
    </source>
</evidence>
<dbReference type="HAMAP" id="MF_00443">
    <property type="entry name" value="ThiG"/>
    <property type="match status" value="1"/>
</dbReference>
<gene>
    <name evidence="8" type="primary">thiG</name>
    <name evidence="10" type="ORF">SAMN05660865_00176</name>
</gene>
<evidence type="ECO:0000256" key="4">
    <source>
        <dbReference type="ARBA" id="ARBA00022679"/>
    </source>
</evidence>
<evidence type="ECO:0000256" key="7">
    <source>
        <dbReference type="ARBA" id="ARBA00049897"/>
    </source>
</evidence>
<dbReference type="RefSeq" id="WP_103895201.1">
    <property type="nucleotide sequence ID" value="NZ_FNUK01000001.1"/>
</dbReference>
<dbReference type="EMBL" id="FNUK01000001">
    <property type="protein sequence ID" value="SEF40836.1"/>
    <property type="molecule type" value="Genomic_DNA"/>
</dbReference>
<name>A0A1H5RR56_9CLOT</name>
<keyword evidence="6 8" id="KW-0704">Schiff base</keyword>
<evidence type="ECO:0000259" key="9">
    <source>
        <dbReference type="Pfam" id="PF05690"/>
    </source>
</evidence>
<keyword evidence="8" id="KW-0963">Cytoplasm</keyword>
<sequence length="255" mass="27636">MCLVLGGKRIKSRLFVGTGKLPNYELIKDIINEADIDVVTVAVRRASKDSTRENILDYIPKDTIIMVNTSGARDHKEAVKIALIGRELTNSDWVKVEIEADTKYLLPDNEETIKACEILVKEGFKVFPYISPDLIVSKKLEDIGVCAVMPLGAPIGTNKGLVAKELLKTIISEVKIPVIVDAGIGRPSHAAEAMELGAEACLINTAIATAKDPVNMAKAFKMAIDAGRKAYEIGILKEKEYADASSPLTGFLRGV</sequence>
<comment type="catalytic activity">
    <reaction evidence="7 8">
        <text>[ThiS sulfur-carrier protein]-C-terminal-Gly-aminoethanethioate + 2-iminoacetate + 1-deoxy-D-xylulose 5-phosphate = [ThiS sulfur-carrier protein]-C-terminal Gly-Gly + 2-[(2R,5Z)-2-carboxy-4-methylthiazol-5(2H)-ylidene]ethyl phosphate + 2 H2O + H(+)</text>
        <dbReference type="Rhea" id="RHEA:26297"/>
        <dbReference type="Rhea" id="RHEA-COMP:12909"/>
        <dbReference type="Rhea" id="RHEA-COMP:19908"/>
        <dbReference type="ChEBI" id="CHEBI:15377"/>
        <dbReference type="ChEBI" id="CHEBI:15378"/>
        <dbReference type="ChEBI" id="CHEBI:57792"/>
        <dbReference type="ChEBI" id="CHEBI:62899"/>
        <dbReference type="ChEBI" id="CHEBI:77846"/>
        <dbReference type="ChEBI" id="CHEBI:90778"/>
        <dbReference type="ChEBI" id="CHEBI:232372"/>
        <dbReference type="EC" id="2.8.1.10"/>
    </reaction>
</comment>
<dbReference type="SUPFAM" id="SSF110399">
    <property type="entry name" value="ThiG-like"/>
    <property type="match status" value="1"/>
</dbReference>
<feature type="binding site" evidence="8">
    <location>
        <begin position="182"/>
        <end position="183"/>
    </location>
    <ligand>
        <name>1-deoxy-D-xylulose 5-phosphate</name>
        <dbReference type="ChEBI" id="CHEBI:57792"/>
    </ligand>
</feature>
<evidence type="ECO:0000256" key="8">
    <source>
        <dbReference type="HAMAP-Rule" id="MF_00443"/>
    </source>
</evidence>
<dbReference type="Proteomes" id="UP000242850">
    <property type="component" value="Unassembled WGS sequence"/>
</dbReference>
<reference evidence="11" key="1">
    <citation type="submission" date="2016-10" db="EMBL/GenBank/DDBJ databases">
        <authorList>
            <person name="Varghese N."/>
            <person name="Submissions S."/>
        </authorList>
    </citation>
    <scope>NUCLEOTIDE SEQUENCE [LARGE SCALE GENOMIC DNA]</scope>
    <source>
        <strain evidence="11">DSM 5463</strain>
    </source>
</reference>